<feature type="compositionally biased region" description="Basic and acidic residues" evidence="1">
    <location>
        <begin position="940"/>
        <end position="952"/>
    </location>
</feature>
<dbReference type="OrthoDB" id="10382085at2759"/>
<feature type="compositionally biased region" description="Basic and acidic residues" evidence="1">
    <location>
        <begin position="350"/>
        <end position="365"/>
    </location>
</feature>
<feature type="compositionally biased region" description="Basic and acidic residues" evidence="1">
    <location>
        <begin position="1"/>
        <end position="10"/>
    </location>
</feature>
<feature type="region of interest" description="Disordered" evidence="1">
    <location>
        <begin position="83"/>
        <end position="232"/>
    </location>
</feature>
<feature type="region of interest" description="Disordered" evidence="1">
    <location>
        <begin position="1"/>
        <end position="48"/>
    </location>
</feature>
<proteinExistence type="predicted"/>
<feature type="region of interest" description="Disordered" evidence="1">
    <location>
        <begin position="266"/>
        <end position="298"/>
    </location>
</feature>
<dbReference type="VEuPathDB" id="ToxoDB:BESB_001690"/>
<dbReference type="AlphaFoldDB" id="A0A2A9MP90"/>
<feature type="region of interest" description="Disordered" evidence="1">
    <location>
        <begin position="861"/>
        <end position="1069"/>
    </location>
</feature>
<organism evidence="2 3">
    <name type="scientific">Besnoitia besnoiti</name>
    <name type="common">Apicomplexan protozoan</name>
    <dbReference type="NCBI Taxonomy" id="94643"/>
    <lineage>
        <taxon>Eukaryota</taxon>
        <taxon>Sar</taxon>
        <taxon>Alveolata</taxon>
        <taxon>Apicomplexa</taxon>
        <taxon>Conoidasida</taxon>
        <taxon>Coccidia</taxon>
        <taxon>Eucoccidiorida</taxon>
        <taxon>Eimeriorina</taxon>
        <taxon>Sarcocystidae</taxon>
        <taxon>Besnoitia</taxon>
    </lineage>
</organism>
<feature type="region of interest" description="Disordered" evidence="1">
    <location>
        <begin position="466"/>
        <end position="678"/>
    </location>
</feature>
<feature type="compositionally biased region" description="Pro residues" evidence="1">
    <location>
        <begin position="485"/>
        <end position="502"/>
    </location>
</feature>
<feature type="compositionally biased region" description="Basic and acidic residues" evidence="1">
    <location>
        <begin position="169"/>
        <end position="190"/>
    </location>
</feature>
<evidence type="ECO:0000313" key="2">
    <source>
        <dbReference type="EMBL" id="PFH37827.1"/>
    </source>
</evidence>
<feature type="compositionally biased region" description="Basic and acidic residues" evidence="1">
    <location>
        <begin position="616"/>
        <end position="635"/>
    </location>
</feature>
<feature type="compositionally biased region" description="Basic residues" evidence="1">
    <location>
        <begin position="571"/>
        <end position="581"/>
    </location>
</feature>
<accession>A0A2A9MP90</accession>
<protein>
    <submittedName>
        <fullName evidence="2">Uncharacterized protein</fullName>
    </submittedName>
</protein>
<sequence length="1069" mass="112594">MTERRGEERKRAKKRKTGSARAAVLTSPNSSPADRRGDKKGSACSGVSLGECPKFFLLLFSKRRRNCCPASAPGECLSAARDMGIGGGPEAGDAGRAPSPPPHVACCDGRKEEAVATEKKREKLKKHVQREARKVEAQASKNGLDEGVHAADGATRSASSDLPSGARPVELREEKRRDHQNPRHRGDLGLRTRVTCEFGGAEGREREKKAEGDDEGTSKRQPEFPSDASTGAPWLFPIRRDWDYRFPEDVPELLQVVCSRINCRPLATDDQDNTRPSSALCSEDGEGMTARNGVAPSHETLEGERLLAVSERMVAEWKQRRAWRQREEKKKKHLAAVPLPPGAPHVTRAAAEEGDTKRSRGDEEVGERASLCALLAACRACPLSWAADGQKPGSKLRGAPAAVYLHHSRRRQPPLPPTEKRGAVCSVRGTGESKQIVSSLVEGPPALPSSPSATASGYERGAGLPAPWALTPESSSQTSFACRPPLLPPAPPSAVPGAPQPPAFLLNPHETWSACPQPPPPRHPQVGGSVCTPPQVEGTGAAAGGGGAPSGELTAAQGRGMMLAPLPPSARHAKAPAQRKHAQADVAVGGGLSGASKGGVRRREDEENRGSGGGRQDVEEGSRLGKREGGKKEGGARLAARYAAGAHPPGSGAGGRGGTGGATAVGDQGASGESVSWPEEVTKQAVRCAIGGTMHEFVRLPDGFSVCFANGNYGAGRFNGFIHLSLPSTGSSSSCPVVPGGYLLLEHAPSWQHPTPMPLFFLRATPRNSRELAEALASPFWARRHPARHLVYRHRAHMLRLLQDRPRKRGKNAQSGGQDQGGKHAATRGGLGEGGGGADGEVKQVPFRAVAEEANSAATANGPNVALGAEQKKSHRRRAEAAASRQAEVAEEEQRVAEGATSRKNRGEGPLAAKARESRKDGRDERGGRTDGEASAQSGEGERTKELDEQPKHTGSASAGCEAKEGGSPPQQGVASPAVSPVAEGNGGALPAPAARLQSFLPADRVGKKRAADRGGKRRQDAPAKCEKTPLPAEGKPRGSLREPQRGGEASRQGRPGCVEEVARRRRLP</sequence>
<evidence type="ECO:0000256" key="1">
    <source>
        <dbReference type="SAM" id="MobiDB-lite"/>
    </source>
</evidence>
<feature type="compositionally biased region" description="Gly residues" evidence="1">
    <location>
        <begin position="588"/>
        <end position="597"/>
    </location>
</feature>
<gene>
    <name evidence="2" type="ORF">BESB_001690</name>
</gene>
<dbReference type="KEGG" id="bbes:BESB_001690"/>
<comment type="caution">
    <text evidence="2">The sequence shown here is derived from an EMBL/GenBank/DDBJ whole genome shotgun (WGS) entry which is preliminary data.</text>
</comment>
<feature type="compositionally biased region" description="Basic and acidic residues" evidence="1">
    <location>
        <begin position="1035"/>
        <end position="1046"/>
    </location>
</feature>
<feature type="compositionally biased region" description="Low complexity" evidence="1">
    <location>
        <begin position="636"/>
        <end position="650"/>
    </location>
</feature>
<dbReference type="Proteomes" id="UP000224006">
    <property type="component" value="Chromosome I"/>
</dbReference>
<feature type="region of interest" description="Disordered" evidence="1">
    <location>
        <begin position="326"/>
        <end position="365"/>
    </location>
</feature>
<feature type="compositionally biased region" description="Basic and acidic residues" evidence="1">
    <location>
        <begin position="1010"/>
        <end position="1028"/>
    </location>
</feature>
<feature type="compositionally biased region" description="Basic and acidic residues" evidence="1">
    <location>
        <begin position="202"/>
        <end position="222"/>
    </location>
</feature>
<feature type="compositionally biased region" description="Gly residues" evidence="1">
    <location>
        <begin position="829"/>
        <end position="839"/>
    </location>
</feature>
<feature type="compositionally biased region" description="Gly residues" evidence="1">
    <location>
        <begin position="651"/>
        <end position="663"/>
    </location>
</feature>
<keyword evidence="3" id="KW-1185">Reference proteome</keyword>
<feature type="compositionally biased region" description="Basic and acidic residues" evidence="1">
    <location>
        <begin position="914"/>
        <end position="932"/>
    </location>
</feature>
<reference evidence="2 3" key="1">
    <citation type="submission" date="2017-09" db="EMBL/GenBank/DDBJ databases">
        <title>Genome sequencing of Besnoitia besnoiti strain Bb-Ger1.</title>
        <authorList>
            <person name="Schares G."/>
            <person name="Venepally P."/>
            <person name="Lorenzi H.A."/>
        </authorList>
    </citation>
    <scope>NUCLEOTIDE SEQUENCE [LARGE SCALE GENOMIC DNA]</scope>
    <source>
        <strain evidence="2 3">Bb-Ger1</strain>
    </source>
</reference>
<feature type="compositionally biased region" description="Basic and acidic residues" evidence="1">
    <location>
        <begin position="108"/>
        <end position="121"/>
    </location>
</feature>
<name>A0A2A9MP90_BESBE</name>
<dbReference type="EMBL" id="NWUJ01000001">
    <property type="protein sequence ID" value="PFH37827.1"/>
    <property type="molecule type" value="Genomic_DNA"/>
</dbReference>
<feature type="region of interest" description="Disordered" evidence="1">
    <location>
        <begin position="801"/>
        <end position="841"/>
    </location>
</feature>
<dbReference type="RefSeq" id="XP_029221836.1">
    <property type="nucleotide sequence ID" value="XM_029358924.1"/>
</dbReference>
<dbReference type="GeneID" id="40305232"/>
<evidence type="ECO:0000313" key="3">
    <source>
        <dbReference type="Proteomes" id="UP000224006"/>
    </source>
</evidence>